<sequence length="191" mass="20375">MSGAARRTSLKAALGLVLACLATAAAGAAHAERKMYSYDPISPDAKRLTGAGLTVLFDKKLTSTRVMKVLATGVPVQGRLIDGREKDLGPGGLKGINGVDADAALYEIDPKFEQGKIYIRAFCPGAKRLWLSFSRLAVHRDLRVQAFGDDPKGGQTRLCGTLDFSFRGEWKLPSGNLPDPMEDWTGGNGPG</sequence>
<keyword evidence="1" id="KW-0732">Signal</keyword>
<evidence type="ECO:0000256" key="1">
    <source>
        <dbReference type="SAM" id="SignalP"/>
    </source>
</evidence>
<keyword evidence="3" id="KW-1185">Reference proteome</keyword>
<name>A0ABU1MXQ1_9CAUL</name>
<protein>
    <submittedName>
        <fullName evidence="2">Uncharacterized protein</fullName>
    </submittedName>
</protein>
<accession>A0ABU1MXQ1</accession>
<evidence type="ECO:0000313" key="2">
    <source>
        <dbReference type="EMBL" id="MDR6530958.1"/>
    </source>
</evidence>
<feature type="chain" id="PRO_5047297209" evidence="1">
    <location>
        <begin position="32"/>
        <end position="191"/>
    </location>
</feature>
<evidence type="ECO:0000313" key="3">
    <source>
        <dbReference type="Proteomes" id="UP001262754"/>
    </source>
</evidence>
<dbReference type="EMBL" id="JAVDRL010000004">
    <property type="protein sequence ID" value="MDR6530958.1"/>
    <property type="molecule type" value="Genomic_DNA"/>
</dbReference>
<dbReference type="InterPro" id="IPR006311">
    <property type="entry name" value="TAT_signal"/>
</dbReference>
<dbReference type="PROSITE" id="PS51318">
    <property type="entry name" value="TAT"/>
    <property type="match status" value="1"/>
</dbReference>
<gene>
    <name evidence="2" type="ORF">J2800_001697</name>
</gene>
<proteinExistence type="predicted"/>
<comment type="caution">
    <text evidence="2">The sequence shown here is derived from an EMBL/GenBank/DDBJ whole genome shotgun (WGS) entry which is preliminary data.</text>
</comment>
<reference evidence="2 3" key="1">
    <citation type="submission" date="2023-07" db="EMBL/GenBank/DDBJ databases">
        <title>Sorghum-associated microbial communities from plants grown in Nebraska, USA.</title>
        <authorList>
            <person name="Schachtman D."/>
        </authorList>
    </citation>
    <scope>NUCLEOTIDE SEQUENCE [LARGE SCALE GENOMIC DNA]</scope>
    <source>
        <strain evidence="2 3">DS2154</strain>
    </source>
</reference>
<feature type="signal peptide" evidence="1">
    <location>
        <begin position="1"/>
        <end position="31"/>
    </location>
</feature>
<dbReference type="Proteomes" id="UP001262754">
    <property type="component" value="Unassembled WGS sequence"/>
</dbReference>
<organism evidence="2 3">
    <name type="scientific">Caulobacter rhizosphaerae</name>
    <dbReference type="NCBI Taxonomy" id="2010972"/>
    <lineage>
        <taxon>Bacteria</taxon>
        <taxon>Pseudomonadati</taxon>
        <taxon>Pseudomonadota</taxon>
        <taxon>Alphaproteobacteria</taxon>
        <taxon>Caulobacterales</taxon>
        <taxon>Caulobacteraceae</taxon>
        <taxon>Caulobacter</taxon>
    </lineage>
</organism>